<keyword evidence="3" id="KW-1003">Cell membrane</keyword>
<keyword evidence="2" id="KW-0813">Transport</keyword>
<dbReference type="GO" id="GO:0055085">
    <property type="term" value="P:transmembrane transport"/>
    <property type="evidence" value="ECO:0007669"/>
    <property type="project" value="InterPro"/>
</dbReference>
<keyword evidence="6 7" id="KW-0472">Membrane</keyword>
<evidence type="ECO:0000256" key="1">
    <source>
        <dbReference type="ARBA" id="ARBA00004141"/>
    </source>
</evidence>
<dbReference type="Pfam" id="PF03547">
    <property type="entry name" value="Mem_trans"/>
    <property type="match status" value="1"/>
</dbReference>
<comment type="caution">
    <text evidence="8">The sequence shown here is derived from an EMBL/GenBank/DDBJ whole genome shotgun (WGS) entry which is preliminary data.</text>
</comment>
<protein>
    <recommendedName>
        <fullName evidence="10">Transporter</fullName>
    </recommendedName>
</protein>
<reference evidence="8 9" key="1">
    <citation type="submission" date="2017-07" db="EMBL/GenBank/DDBJ databases">
        <title>Draft Genome Sequences of Select Purple Nonsulfur Bacteria.</title>
        <authorList>
            <person name="Lasarre B."/>
            <person name="Mckinlay J.B."/>
        </authorList>
    </citation>
    <scope>NUCLEOTIDE SEQUENCE [LARGE SCALE GENOMIC DNA]</scope>
    <source>
        <strain evidence="8 9">DSM 11290</strain>
    </source>
</reference>
<keyword evidence="9" id="KW-1185">Reference proteome</keyword>
<comment type="subcellular location">
    <subcellularLocation>
        <location evidence="1">Membrane</location>
        <topology evidence="1">Multi-pass membrane protein</topology>
    </subcellularLocation>
</comment>
<evidence type="ECO:0000256" key="4">
    <source>
        <dbReference type="ARBA" id="ARBA00022692"/>
    </source>
</evidence>
<evidence type="ECO:0000313" key="9">
    <source>
        <dbReference type="Proteomes" id="UP000249299"/>
    </source>
</evidence>
<feature type="transmembrane region" description="Helical" evidence="7">
    <location>
        <begin position="190"/>
        <end position="215"/>
    </location>
</feature>
<evidence type="ECO:0000256" key="3">
    <source>
        <dbReference type="ARBA" id="ARBA00022475"/>
    </source>
</evidence>
<dbReference type="RefSeq" id="WP_111432408.1">
    <property type="nucleotide sequence ID" value="NZ_JACIGG010000001.1"/>
</dbReference>
<dbReference type="Proteomes" id="UP000249299">
    <property type="component" value="Unassembled WGS sequence"/>
</dbReference>
<accession>A0A327JX51</accession>
<feature type="transmembrane region" description="Helical" evidence="7">
    <location>
        <begin position="95"/>
        <end position="115"/>
    </location>
</feature>
<feature type="transmembrane region" description="Helical" evidence="7">
    <location>
        <begin position="33"/>
        <end position="51"/>
    </location>
</feature>
<proteinExistence type="predicted"/>
<dbReference type="AlphaFoldDB" id="A0A327JX51"/>
<feature type="transmembrane region" description="Helical" evidence="7">
    <location>
        <begin position="287"/>
        <end position="306"/>
    </location>
</feature>
<keyword evidence="4 7" id="KW-0812">Transmembrane</keyword>
<dbReference type="PANTHER" id="PTHR36838">
    <property type="entry name" value="AUXIN EFFLUX CARRIER FAMILY PROTEIN"/>
    <property type="match status" value="1"/>
</dbReference>
<dbReference type="GO" id="GO:0016020">
    <property type="term" value="C:membrane"/>
    <property type="evidence" value="ECO:0007669"/>
    <property type="project" value="UniProtKB-SubCell"/>
</dbReference>
<dbReference type="EMBL" id="NPEV01000001">
    <property type="protein sequence ID" value="RAI30154.1"/>
    <property type="molecule type" value="Genomic_DNA"/>
</dbReference>
<evidence type="ECO:0000256" key="7">
    <source>
        <dbReference type="SAM" id="Phobius"/>
    </source>
</evidence>
<keyword evidence="5 7" id="KW-1133">Transmembrane helix</keyword>
<gene>
    <name evidence="8" type="ORF">CH339_01090</name>
</gene>
<feature type="transmembrane region" description="Helical" evidence="7">
    <location>
        <begin position="121"/>
        <end position="145"/>
    </location>
</feature>
<feature type="transmembrane region" description="Helical" evidence="7">
    <location>
        <begin position="6"/>
        <end position="21"/>
    </location>
</feature>
<feature type="transmembrane region" description="Helical" evidence="7">
    <location>
        <begin position="255"/>
        <end position="275"/>
    </location>
</feature>
<feature type="transmembrane region" description="Helical" evidence="7">
    <location>
        <begin position="227"/>
        <end position="249"/>
    </location>
</feature>
<dbReference type="PANTHER" id="PTHR36838:SF3">
    <property type="entry name" value="TRANSPORTER AUXIN EFFLUX CARRIER EC FAMILY"/>
    <property type="match status" value="1"/>
</dbReference>
<sequence>MSILAIIIPVIGLIAVGWLAQKTRLVSRAAEEGLTEYVFSIAVPALIVLTLTKDFDGKDFSWAYLIAYFSGVAVAWLAGMLIATRRGNGTWKESVLFGFVSAQSNTVLLGIPLIIRVYGDAAAMPMFLLLAVHLPIMMTAVTLMVEGPTSGTGLKTQFAKIGTSLIRNPIVVAMIIGLFLKLTGLTPGGILATLLEGIGKTTATCALLAMGMSLARYNLVRGLTSGLMLSLVKLVVHPLAVWVLAFKLFGLPPVVGGVAVIYAALPSGINSYLVAKRYGAAEMEVSATIILATLLSVVSLFLWLSFLNAQ</sequence>
<dbReference type="InterPro" id="IPR004776">
    <property type="entry name" value="Mem_transp_PIN-like"/>
</dbReference>
<evidence type="ECO:0000256" key="2">
    <source>
        <dbReference type="ARBA" id="ARBA00022448"/>
    </source>
</evidence>
<dbReference type="OrthoDB" id="9810457at2"/>
<evidence type="ECO:0008006" key="10">
    <source>
        <dbReference type="Google" id="ProtNLM"/>
    </source>
</evidence>
<organism evidence="8 9">
    <name type="scientific">Rhodobium orientis</name>
    <dbReference type="NCBI Taxonomy" id="34017"/>
    <lineage>
        <taxon>Bacteria</taxon>
        <taxon>Pseudomonadati</taxon>
        <taxon>Pseudomonadota</taxon>
        <taxon>Alphaproteobacteria</taxon>
        <taxon>Hyphomicrobiales</taxon>
        <taxon>Rhodobiaceae</taxon>
        <taxon>Rhodobium</taxon>
    </lineage>
</organism>
<evidence type="ECO:0000256" key="6">
    <source>
        <dbReference type="ARBA" id="ARBA00023136"/>
    </source>
</evidence>
<name>A0A327JX51_9HYPH</name>
<feature type="transmembrane region" description="Helical" evidence="7">
    <location>
        <begin position="165"/>
        <end position="184"/>
    </location>
</feature>
<evidence type="ECO:0000256" key="5">
    <source>
        <dbReference type="ARBA" id="ARBA00022989"/>
    </source>
</evidence>
<evidence type="ECO:0000313" key="8">
    <source>
        <dbReference type="EMBL" id="RAI30154.1"/>
    </source>
</evidence>
<feature type="transmembrane region" description="Helical" evidence="7">
    <location>
        <begin position="63"/>
        <end position="83"/>
    </location>
</feature>